<keyword evidence="14" id="KW-1133">Transmembrane helix</keyword>
<dbReference type="InterPro" id="IPR000719">
    <property type="entry name" value="Prot_kinase_dom"/>
</dbReference>
<keyword evidence="15" id="KW-0472">Membrane</keyword>
<dbReference type="FunFam" id="3.30.200.20:FF:000661">
    <property type="entry name" value="Serine-threonine protein kinase plant-type"/>
    <property type="match status" value="1"/>
</dbReference>
<evidence type="ECO:0000256" key="5">
    <source>
        <dbReference type="ARBA" id="ARBA00022553"/>
    </source>
</evidence>
<comment type="catalytic activity">
    <reaction evidence="19">
        <text>L-seryl-[protein] + ATP = O-phospho-L-seryl-[protein] + ADP + H(+)</text>
        <dbReference type="Rhea" id="RHEA:17989"/>
        <dbReference type="Rhea" id="RHEA-COMP:9863"/>
        <dbReference type="Rhea" id="RHEA-COMP:11604"/>
        <dbReference type="ChEBI" id="CHEBI:15378"/>
        <dbReference type="ChEBI" id="CHEBI:29999"/>
        <dbReference type="ChEBI" id="CHEBI:30616"/>
        <dbReference type="ChEBI" id="CHEBI:83421"/>
        <dbReference type="ChEBI" id="CHEBI:456216"/>
        <dbReference type="EC" id="2.7.11.1"/>
    </reaction>
</comment>
<keyword evidence="12" id="KW-0418">Kinase</keyword>
<evidence type="ECO:0000256" key="19">
    <source>
        <dbReference type="ARBA" id="ARBA00048679"/>
    </source>
</evidence>
<dbReference type="AlphaFoldDB" id="A0AAD4Z3L5"/>
<dbReference type="SMART" id="SM00220">
    <property type="entry name" value="S_TKc"/>
    <property type="match status" value="1"/>
</dbReference>
<dbReference type="GO" id="GO:0005524">
    <property type="term" value="F:ATP binding"/>
    <property type="evidence" value="ECO:0007669"/>
    <property type="project" value="UniProtKB-UniRule"/>
</dbReference>
<gene>
    <name evidence="23" type="ORF">L3X38_021696</name>
</gene>
<dbReference type="Pfam" id="PF00069">
    <property type="entry name" value="Pkinase"/>
    <property type="match status" value="1"/>
</dbReference>
<keyword evidence="24" id="KW-1185">Reference proteome</keyword>
<comment type="similarity">
    <text evidence="21">Belongs to the protein kinase superfamily.</text>
</comment>
<keyword evidence="10" id="KW-0677">Repeat</keyword>
<accession>A0AAD4Z3L5</accession>
<evidence type="ECO:0000313" key="24">
    <source>
        <dbReference type="Proteomes" id="UP001054821"/>
    </source>
</evidence>
<dbReference type="SUPFAM" id="SSF56112">
    <property type="entry name" value="Protein kinase-like (PK-like)"/>
    <property type="match status" value="1"/>
</dbReference>
<keyword evidence="3" id="KW-1003">Cell membrane</keyword>
<dbReference type="Proteomes" id="UP001054821">
    <property type="component" value="Chromosome 4"/>
</dbReference>
<evidence type="ECO:0000256" key="21">
    <source>
        <dbReference type="RuleBase" id="RU000304"/>
    </source>
</evidence>
<evidence type="ECO:0000256" key="4">
    <source>
        <dbReference type="ARBA" id="ARBA00022527"/>
    </source>
</evidence>
<keyword evidence="4 21" id="KW-0723">Serine/threonine-protein kinase</keyword>
<evidence type="ECO:0000256" key="15">
    <source>
        <dbReference type="ARBA" id="ARBA00023136"/>
    </source>
</evidence>
<keyword evidence="16" id="KW-0675">Receptor</keyword>
<dbReference type="PROSITE" id="PS50011">
    <property type="entry name" value="PROTEIN_KINASE_DOM"/>
    <property type="match status" value="1"/>
</dbReference>
<proteinExistence type="inferred from homology"/>
<evidence type="ECO:0000256" key="16">
    <source>
        <dbReference type="ARBA" id="ARBA00023170"/>
    </source>
</evidence>
<feature type="binding site" evidence="20">
    <location>
        <position position="114"/>
    </location>
    <ligand>
        <name>ATP</name>
        <dbReference type="ChEBI" id="CHEBI:30616"/>
    </ligand>
</feature>
<evidence type="ECO:0000313" key="23">
    <source>
        <dbReference type="EMBL" id="KAI5331570.1"/>
    </source>
</evidence>
<keyword evidence="11 20" id="KW-0547">Nucleotide-binding</keyword>
<keyword evidence="8" id="KW-0812">Transmembrane</keyword>
<keyword evidence="9" id="KW-0732">Signal</keyword>
<keyword evidence="13 20" id="KW-0067">ATP-binding</keyword>
<sequence length="376" mass="41968">MVPCPRNWPVYSDCSRLTSDSTILWEPFQCGSGPYPNFKPSIFLVISFQVPCLLQSSTYLHCKYLIWKITSYQARTNNHLRATNRFHESNLLGTGGFGSVYKGTISDGIDVAVKVFNLQIEGAFKSFDSECDVLSNIRHRNLIKIISCCSQPDFRALVLQYMSNGSLENQNSPLNILQRLNIMTDVASALEYLHHDHGPNHVVHCDVKPGNILLDDDMVAHVADLGIARLLGEGDSMTQTMTLATIGYMAPEFGMEGIISTRGDVYSFGIVLMETFTRRKPTDEMFVGEMNLKQWIANSLLPDAAIVEVVDADLLGTEEDGDFVSRRDCLSSIMRLALACCAELPKERINMQEALVTLNKIKIKFLKDIKSSKHSA</sequence>
<keyword evidence="7" id="KW-0808">Transferase</keyword>
<evidence type="ECO:0000256" key="2">
    <source>
        <dbReference type="ARBA" id="ARBA00012513"/>
    </source>
</evidence>
<protein>
    <recommendedName>
        <fullName evidence="2">non-specific serine/threonine protein kinase</fullName>
        <ecNumber evidence="2">2.7.11.1</ecNumber>
    </recommendedName>
</protein>
<dbReference type="InterPro" id="IPR008271">
    <property type="entry name" value="Ser/Thr_kinase_AS"/>
</dbReference>
<keyword evidence="17" id="KW-0325">Glycoprotein</keyword>
<evidence type="ECO:0000256" key="13">
    <source>
        <dbReference type="ARBA" id="ARBA00022840"/>
    </source>
</evidence>
<dbReference type="EMBL" id="JAJFAZ020000004">
    <property type="protein sequence ID" value="KAI5331570.1"/>
    <property type="molecule type" value="Genomic_DNA"/>
</dbReference>
<evidence type="ECO:0000256" key="12">
    <source>
        <dbReference type="ARBA" id="ARBA00022777"/>
    </source>
</evidence>
<evidence type="ECO:0000256" key="20">
    <source>
        <dbReference type="PROSITE-ProRule" id="PRU10141"/>
    </source>
</evidence>
<keyword evidence="5" id="KW-0597">Phosphoprotein</keyword>
<keyword evidence="6" id="KW-0433">Leucine-rich repeat</keyword>
<evidence type="ECO:0000256" key="1">
    <source>
        <dbReference type="ARBA" id="ARBA00004162"/>
    </source>
</evidence>
<evidence type="ECO:0000256" key="10">
    <source>
        <dbReference type="ARBA" id="ARBA00022737"/>
    </source>
</evidence>
<dbReference type="InterPro" id="IPR011009">
    <property type="entry name" value="Kinase-like_dom_sf"/>
</dbReference>
<name>A0AAD4Z3L5_PRUDU</name>
<evidence type="ECO:0000256" key="9">
    <source>
        <dbReference type="ARBA" id="ARBA00022729"/>
    </source>
</evidence>
<comment type="catalytic activity">
    <reaction evidence="18">
        <text>L-threonyl-[protein] + ATP = O-phospho-L-threonyl-[protein] + ADP + H(+)</text>
        <dbReference type="Rhea" id="RHEA:46608"/>
        <dbReference type="Rhea" id="RHEA-COMP:11060"/>
        <dbReference type="Rhea" id="RHEA-COMP:11605"/>
        <dbReference type="ChEBI" id="CHEBI:15378"/>
        <dbReference type="ChEBI" id="CHEBI:30013"/>
        <dbReference type="ChEBI" id="CHEBI:30616"/>
        <dbReference type="ChEBI" id="CHEBI:61977"/>
        <dbReference type="ChEBI" id="CHEBI:456216"/>
        <dbReference type="EC" id="2.7.11.1"/>
    </reaction>
</comment>
<dbReference type="EC" id="2.7.11.1" evidence="2"/>
<evidence type="ECO:0000256" key="17">
    <source>
        <dbReference type="ARBA" id="ARBA00023180"/>
    </source>
</evidence>
<dbReference type="PROSITE" id="PS00107">
    <property type="entry name" value="PROTEIN_KINASE_ATP"/>
    <property type="match status" value="1"/>
</dbReference>
<dbReference type="FunFam" id="1.10.510.10:FF:000358">
    <property type="entry name" value="Putative leucine-rich repeat receptor-like serine/threonine-protein kinase"/>
    <property type="match status" value="1"/>
</dbReference>
<evidence type="ECO:0000256" key="18">
    <source>
        <dbReference type="ARBA" id="ARBA00047899"/>
    </source>
</evidence>
<dbReference type="PANTHER" id="PTHR48055:SF57">
    <property type="entry name" value="PROTEIN KINASE DOMAIN-CONTAINING PROTEIN"/>
    <property type="match status" value="1"/>
</dbReference>
<organism evidence="23 24">
    <name type="scientific">Prunus dulcis</name>
    <name type="common">Almond</name>
    <name type="synonym">Amygdalus dulcis</name>
    <dbReference type="NCBI Taxonomy" id="3755"/>
    <lineage>
        <taxon>Eukaryota</taxon>
        <taxon>Viridiplantae</taxon>
        <taxon>Streptophyta</taxon>
        <taxon>Embryophyta</taxon>
        <taxon>Tracheophyta</taxon>
        <taxon>Spermatophyta</taxon>
        <taxon>Magnoliopsida</taxon>
        <taxon>eudicotyledons</taxon>
        <taxon>Gunneridae</taxon>
        <taxon>Pentapetalae</taxon>
        <taxon>rosids</taxon>
        <taxon>fabids</taxon>
        <taxon>Rosales</taxon>
        <taxon>Rosaceae</taxon>
        <taxon>Amygdaloideae</taxon>
        <taxon>Amygdaleae</taxon>
        <taxon>Prunus</taxon>
    </lineage>
</organism>
<dbReference type="GO" id="GO:0005886">
    <property type="term" value="C:plasma membrane"/>
    <property type="evidence" value="ECO:0007669"/>
    <property type="project" value="UniProtKB-SubCell"/>
</dbReference>
<evidence type="ECO:0000256" key="7">
    <source>
        <dbReference type="ARBA" id="ARBA00022679"/>
    </source>
</evidence>
<dbReference type="InterPro" id="IPR017441">
    <property type="entry name" value="Protein_kinase_ATP_BS"/>
</dbReference>
<evidence type="ECO:0000256" key="8">
    <source>
        <dbReference type="ARBA" id="ARBA00022692"/>
    </source>
</evidence>
<comment type="caution">
    <text evidence="23">The sequence shown here is derived from an EMBL/GenBank/DDBJ whole genome shotgun (WGS) entry which is preliminary data.</text>
</comment>
<evidence type="ECO:0000256" key="14">
    <source>
        <dbReference type="ARBA" id="ARBA00022989"/>
    </source>
</evidence>
<comment type="subcellular location">
    <subcellularLocation>
        <location evidence="1">Cell membrane</location>
        <topology evidence="1">Single-pass membrane protein</topology>
    </subcellularLocation>
</comment>
<dbReference type="Gene3D" id="1.10.510.10">
    <property type="entry name" value="Transferase(Phosphotransferase) domain 1"/>
    <property type="match status" value="1"/>
</dbReference>
<dbReference type="PROSITE" id="PS00108">
    <property type="entry name" value="PROTEIN_KINASE_ST"/>
    <property type="match status" value="1"/>
</dbReference>
<evidence type="ECO:0000256" key="6">
    <source>
        <dbReference type="ARBA" id="ARBA00022614"/>
    </source>
</evidence>
<evidence type="ECO:0000256" key="3">
    <source>
        <dbReference type="ARBA" id="ARBA00022475"/>
    </source>
</evidence>
<evidence type="ECO:0000256" key="11">
    <source>
        <dbReference type="ARBA" id="ARBA00022741"/>
    </source>
</evidence>
<dbReference type="Gene3D" id="3.30.200.20">
    <property type="entry name" value="Phosphorylase Kinase, domain 1"/>
    <property type="match status" value="1"/>
</dbReference>
<dbReference type="InterPro" id="IPR051564">
    <property type="entry name" value="LRR_receptor-like_kinase"/>
</dbReference>
<feature type="domain" description="Protein kinase" evidence="22">
    <location>
        <begin position="86"/>
        <end position="366"/>
    </location>
</feature>
<dbReference type="PANTHER" id="PTHR48055">
    <property type="entry name" value="LEUCINE-RICH REPEAT RECEPTOR PROTEIN KINASE EMS1"/>
    <property type="match status" value="1"/>
</dbReference>
<reference evidence="23 24" key="1">
    <citation type="journal article" date="2022" name="G3 (Bethesda)">
        <title>Whole-genome sequence and methylome profiling of the almond [Prunus dulcis (Mill.) D.A. Webb] cultivar 'Nonpareil'.</title>
        <authorList>
            <person name="D'Amico-Willman K.M."/>
            <person name="Ouma W.Z."/>
            <person name="Meulia T."/>
            <person name="Sideli G.M."/>
            <person name="Gradziel T.M."/>
            <person name="Fresnedo-Ramirez J."/>
        </authorList>
    </citation>
    <scope>NUCLEOTIDE SEQUENCE [LARGE SCALE GENOMIC DNA]</scope>
    <source>
        <tissue evidence="23">Leaf</tissue>
    </source>
</reference>
<dbReference type="GO" id="GO:0004674">
    <property type="term" value="F:protein serine/threonine kinase activity"/>
    <property type="evidence" value="ECO:0007669"/>
    <property type="project" value="UniProtKB-KW"/>
</dbReference>
<evidence type="ECO:0000259" key="22">
    <source>
        <dbReference type="PROSITE" id="PS50011"/>
    </source>
</evidence>